<reference evidence="1 2" key="1">
    <citation type="journal article" date="2020" name="Cell">
        <title>Large-Scale Comparative Analyses of Tick Genomes Elucidate Their Genetic Diversity and Vector Capacities.</title>
        <authorList>
            <consortium name="Tick Genome and Microbiome Consortium (TIGMIC)"/>
            <person name="Jia N."/>
            <person name="Wang J."/>
            <person name="Shi W."/>
            <person name="Du L."/>
            <person name="Sun Y."/>
            <person name="Zhan W."/>
            <person name="Jiang J.F."/>
            <person name="Wang Q."/>
            <person name="Zhang B."/>
            <person name="Ji P."/>
            <person name="Bell-Sakyi L."/>
            <person name="Cui X.M."/>
            <person name="Yuan T.T."/>
            <person name="Jiang B.G."/>
            <person name="Yang W.F."/>
            <person name="Lam T.T."/>
            <person name="Chang Q.C."/>
            <person name="Ding S.J."/>
            <person name="Wang X.J."/>
            <person name="Zhu J.G."/>
            <person name="Ruan X.D."/>
            <person name="Zhao L."/>
            <person name="Wei J.T."/>
            <person name="Ye R.Z."/>
            <person name="Que T.C."/>
            <person name="Du C.H."/>
            <person name="Zhou Y.H."/>
            <person name="Cheng J.X."/>
            <person name="Dai P.F."/>
            <person name="Guo W.B."/>
            <person name="Han X.H."/>
            <person name="Huang E.J."/>
            <person name="Li L.F."/>
            <person name="Wei W."/>
            <person name="Gao Y.C."/>
            <person name="Liu J.Z."/>
            <person name="Shao H.Z."/>
            <person name="Wang X."/>
            <person name="Wang C.C."/>
            <person name="Yang T.C."/>
            <person name="Huo Q.B."/>
            <person name="Li W."/>
            <person name="Chen H.Y."/>
            <person name="Chen S.E."/>
            <person name="Zhou L.G."/>
            <person name="Ni X.B."/>
            <person name="Tian J.H."/>
            <person name="Sheng Y."/>
            <person name="Liu T."/>
            <person name="Pan Y.S."/>
            <person name="Xia L.Y."/>
            <person name="Li J."/>
            <person name="Zhao F."/>
            <person name="Cao W.C."/>
        </authorList>
    </citation>
    <scope>NUCLEOTIDE SEQUENCE [LARGE SCALE GENOMIC DNA]</scope>
    <source>
        <strain evidence="1">Iper-2018</strain>
    </source>
</reference>
<protein>
    <submittedName>
        <fullName evidence="1">Uncharacterized protein</fullName>
    </submittedName>
</protein>
<evidence type="ECO:0000313" key="1">
    <source>
        <dbReference type="EMBL" id="KAG0441167.1"/>
    </source>
</evidence>
<organism evidence="1 2">
    <name type="scientific">Ixodes persulcatus</name>
    <name type="common">Taiga tick</name>
    <dbReference type="NCBI Taxonomy" id="34615"/>
    <lineage>
        <taxon>Eukaryota</taxon>
        <taxon>Metazoa</taxon>
        <taxon>Ecdysozoa</taxon>
        <taxon>Arthropoda</taxon>
        <taxon>Chelicerata</taxon>
        <taxon>Arachnida</taxon>
        <taxon>Acari</taxon>
        <taxon>Parasitiformes</taxon>
        <taxon>Ixodida</taxon>
        <taxon>Ixodoidea</taxon>
        <taxon>Ixodidae</taxon>
        <taxon>Ixodinae</taxon>
        <taxon>Ixodes</taxon>
    </lineage>
</organism>
<keyword evidence="2" id="KW-1185">Reference proteome</keyword>
<accession>A0AC60QVL2</accession>
<dbReference type="EMBL" id="JABSTQ010004749">
    <property type="protein sequence ID" value="KAG0441167.1"/>
    <property type="molecule type" value="Genomic_DNA"/>
</dbReference>
<comment type="caution">
    <text evidence="1">The sequence shown here is derived from an EMBL/GenBank/DDBJ whole genome shotgun (WGS) entry which is preliminary data.</text>
</comment>
<dbReference type="Proteomes" id="UP000805193">
    <property type="component" value="Unassembled WGS sequence"/>
</dbReference>
<gene>
    <name evidence="1" type="ORF">HPB47_016028</name>
</gene>
<evidence type="ECO:0000313" key="2">
    <source>
        <dbReference type="Proteomes" id="UP000805193"/>
    </source>
</evidence>
<name>A0AC60QVL2_IXOPE</name>
<sequence length="380" mass="42111">MLMARMEASCEAMKLRLKATLGEVTYVTVTADCWATFRRLFGEKDVEDAPHNKDDEAFTEAVEVAPALDNVAAGEARLPPHHRCSAHTLNLVATADASEAQRHEIFTRPLRSVLGTCRALWCKQGQSAIAAETIINYCGINLLRPVSTRWNSFFDALDCLTALDCNGKDIEGLCRALYVPQFQRPRDLLLMKEYCEVMNPLACAIDVIQKDQSMYIGFDQLHGDRELLLASALIPRFKANWVDWVTDLARREALVEQLTDALSRPCYRSTTAIDAPINQEEGADHSTIVGYKSRSFAMTTASSSISQKEASRFLQDAECTSIASLQRYEYLLRVSGGDQGLAEPATHQEQGCLQPSPVEAIVATGSSPYKALRLLELNEI</sequence>
<proteinExistence type="predicted"/>